<evidence type="ECO:0000313" key="4">
    <source>
        <dbReference type="Proteomes" id="UP001143543"/>
    </source>
</evidence>
<evidence type="ECO:0000259" key="1">
    <source>
        <dbReference type="Pfam" id="PF00534"/>
    </source>
</evidence>
<evidence type="ECO:0000259" key="2">
    <source>
        <dbReference type="Pfam" id="PF13439"/>
    </source>
</evidence>
<comment type="caution">
    <text evidence="3">The sequence shown here is derived from an EMBL/GenBank/DDBJ whole genome shotgun (WGS) entry which is preliminary data.</text>
</comment>
<organism evidence="3 4">
    <name type="scientific">Neptunitalea lumnitzerae</name>
    <dbReference type="NCBI Taxonomy" id="2965509"/>
    <lineage>
        <taxon>Bacteria</taxon>
        <taxon>Pseudomonadati</taxon>
        <taxon>Bacteroidota</taxon>
        <taxon>Flavobacteriia</taxon>
        <taxon>Flavobacteriales</taxon>
        <taxon>Flavobacteriaceae</taxon>
        <taxon>Neptunitalea</taxon>
    </lineage>
</organism>
<dbReference type="InterPro" id="IPR028098">
    <property type="entry name" value="Glyco_trans_4-like_N"/>
</dbReference>
<name>A0ABQ5MFE9_9FLAO</name>
<sequence>MNIVHIITSLGVGGAEKMLVTVANRQAAKYNVTVIYFKVDDLVEEFTDEVTVIQVPLQKNIVSVLKSRLKEIKPTIVHTHLTHADLFGLLAAKGLKNVRTFTTIHNTKYRHNILDYGYYMLYILLFNVIAPKTRVIAISNQLEILIAKVFKVPAKRIKLLHNTVAETKQESRVVSNEVVPEIFEKQAAKFKILFIGRLSKQKAVHNLLQAIAVLKAEVKEHTIAVIVGDGDLKADLLAESDRLEIADKVFFEGISANTPGYFKNSDIFVLPSIFEGLPLVLLEALKYGLPIIASDIEGPSELIKSGDNGFLFEKNNPDDLAEKIEHLYYNKNLRAQFSAKGIELFNDCFSPDIYIEKLEHIYNEVNGG</sequence>
<dbReference type="Pfam" id="PF13439">
    <property type="entry name" value="Glyco_transf_4"/>
    <property type="match status" value="1"/>
</dbReference>
<dbReference type="RefSeq" id="WP_281763790.1">
    <property type="nucleotide sequence ID" value="NZ_BRVO01000001.1"/>
</dbReference>
<dbReference type="InterPro" id="IPR001296">
    <property type="entry name" value="Glyco_trans_1"/>
</dbReference>
<dbReference type="SUPFAM" id="SSF53756">
    <property type="entry name" value="UDP-Glycosyltransferase/glycogen phosphorylase"/>
    <property type="match status" value="1"/>
</dbReference>
<dbReference type="EMBL" id="BRVO01000001">
    <property type="protein sequence ID" value="GLB48136.1"/>
    <property type="molecule type" value="Genomic_DNA"/>
</dbReference>
<dbReference type="Gene3D" id="3.40.50.2000">
    <property type="entry name" value="Glycogen Phosphorylase B"/>
    <property type="match status" value="2"/>
</dbReference>
<dbReference type="Proteomes" id="UP001143543">
    <property type="component" value="Unassembled WGS sequence"/>
</dbReference>
<reference evidence="3" key="1">
    <citation type="submission" date="2022-07" db="EMBL/GenBank/DDBJ databases">
        <title>Taxonomy of Novel Oxalotrophic and Methylotrophic Bacteria.</title>
        <authorList>
            <person name="Sahin N."/>
            <person name="Tani A."/>
        </authorList>
    </citation>
    <scope>NUCLEOTIDE SEQUENCE</scope>
    <source>
        <strain evidence="3">Y10</strain>
    </source>
</reference>
<dbReference type="Pfam" id="PF00534">
    <property type="entry name" value="Glycos_transf_1"/>
    <property type="match status" value="1"/>
</dbReference>
<gene>
    <name evidence="3" type="ORF">Y10_05040</name>
</gene>
<proteinExistence type="predicted"/>
<protein>
    <submittedName>
        <fullName evidence="3">Glycosyltransferase family 4 protein</fullName>
    </submittedName>
</protein>
<keyword evidence="4" id="KW-1185">Reference proteome</keyword>
<dbReference type="PANTHER" id="PTHR12526:SF637">
    <property type="entry name" value="GLYCOSYLTRANSFERASE EPSF-RELATED"/>
    <property type="match status" value="1"/>
</dbReference>
<accession>A0ABQ5MFE9</accession>
<feature type="domain" description="Glycosyl transferase family 1" evidence="1">
    <location>
        <begin position="183"/>
        <end position="342"/>
    </location>
</feature>
<evidence type="ECO:0000313" key="3">
    <source>
        <dbReference type="EMBL" id="GLB48136.1"/>
    </source>
</evidence>
<dbReference type="PANTHER" id="PTHR12526">
    <property type="entry name" value="GLYCOSYLTRANSFERASE"/>
    <property type="match status" value="1"/>
</dbReference>
<feature type="domain" description="Glycosyltransferase subfamily 4-like N-terminal" evidence="2">
    <location>
        <begin position="12"/>
        <end position="164"/>
    </location>
</feature>